<dbReference type="Proteomes" id="UP000460435">
    <property type="component" value="Unassembled WGS sequence"/>
</dbReference>
<keyword evidence="2" id="KW-0732">Signal</keyword>
<dbReference type="Gene3D" id="3.40.190.10">
    <property type="entry name" value="Periplasmic binding protein-like II"/>
    <property type="match status" value="2"/>
</dbReference>
<accession>A0A7K3LY26</accession>
<dbReference type="EMBL" id="WLZY01000001">
    <property type="protein sequence ID" value="NDL55934.1"/>
    <property type="molecule type" value="Genomic_DNA"/>
</dbReference>
<proteinExistence type="predicted"/>
<dbReference type="InterPro" id="IPR006059">
    <property type="entry name" value="SBP"/>
</dbReference>
<sequence length="440" mass="46113">MRRTRVLGAGVAAIALVLAACGSDDGNGEDGEPTAENTEPAASDAEPDGPEAAEIRLWLNGPDTPDSMREWLVEAFEEQNPGSTLAIEEQQWEGLIDRLTTSLGSTSETPDVVEIGNTQASTFTTVGAFSDITDMLPDLGGDDLLDGFVEAGSVDGNTYAVPLYAGSAYVFYRTDLFAESGLDVPTTMDEFVDAAITLKEDNSDVANFSGFWLPGQDWRDGAAFLWDAGGEFAVEEDGQWVGALSTPESQAGLELVQTLFEEASGAPADGNEAEPEVPFCAGEIGMMLRPGWVRWSIDNEEIGCPEMMENVGVFALPGSDGEPAPVLLGGSNIAVAANSANQELARNLVSLILSDEFQSQYAENGLTPAKVSLASGLGDDEYAVATVEAVSNAKLTPAAANWATVEGARILEDLFVSIAGGGDIEQLAHDADAAITGQLN</sequence>
<dbReference type="AlphaFoldDB" id="A0A7K3LY26"/>
<gene>
    <name evidence="3" type="ORF">F7O44_02495</name>
</gene>
<comment type="caution">
    <text evidence="3">The sequence shown here is derived from an EMBL/GenBank/DDBJ whole genome shotgun (WGS) entry which is preliminary data.</text>
</comment>
<evidence type="ECO:0000313" key="4">
    <source>
        <dbReference type="Proteomes" id="UP000460435"/>
    </source>
</evidence>
<reference evidence="3 4" key="1">
    <citation type="submission" date="2019-11" db="EMBL/GenBank/DDBJ databases">
        <authorList>
            <person name="Li X.-J."/>
            <person name="Feng X.-M."/>
        </authorList>
    </citation>
    <scope>NUCLEOTIDE SEQUENCE [LARGE SCALE GENOMIC DNA]</scope>
    <source>
        <strain evidence="3 4">XMNu-373</strain>
    </source>
</reference>
<dbReference type="InterPro" id="IPR050490">
    <property type="entry name" value="Bact_solute-bd_prot1"/>
</dbReference>
<dbReference type="PANTHER" id="PTHR43649:SF12">
    <property type="entry name" value="DIACETYLCHITOBIOSE BINDING PROTEIN DASA"/>
    <property type="match status" value="1"/>
</dbReference>
<evidence type="ECO:0000256" key="1">
    <source>
        <dbReference type="SAM" id="MobiDB-lite"/>
    </source>
</evidence>
<dbReference type="Pfam" id="PF01547">
    <property type="entry name" value="SBP_bac_1"/>
    <property type="match status" value="1"/>
</dbReference>
<feature type="chain" id="PRO_5038438140" evidence="2">
    <location>
        <begin position="20"/>
        <end position="440"/>
    </location>
</feature>
<feature type="signal peptide" evidence="2">
    <location>
        <begin position="1"/>
        <end position="19"/>
    </location>
</feature>
<feature type="region of interest" description="Disordered" evidence="1">
    <location>
        <begin position="24"/>
        <end position="49"/>
    </location>
</feature>
<organism evidence="3 4">
    <name type="scientific">Phytoactinopolyspora mesophila</name>
    <dbReference type="NCBI Taxonomy" id="2650750"/>
    <lineage>
        <taxon>Bacteria</taxon>
        <taxon>Bacillati</taxon>
        <taxon>Actinomycetota</taxon>
        <taxon>Actinomycetes</taxon>
        <taxon>Jiangellales</taxon>
        <taxon>Jiangellaceae</taxon>
        <taxon>Phytoactinopolyspora</taxon>
    </lineage>
</organism>
<dbReference type="PANTHER" id="PTHR43649">
    <property type="entry name" value="ARABINOSE-BINDING PROTEIN-RELATED"/>
    <property type="match status" value="1"/>
</dbReference>
<dbReference type="RefSeq" id="WP_162448592.1">
    <property type="nucleotide sequence ID" value="NZ_WLZY01000001.1"/>
</dbReference>
<name>A0A7K3LY26_9ACTN</name>
<dbReference type="PROSITE" id="PS51257">
    <property type="entry name" value="PROKAR_LIPOPROTEIN"/>
    <property type="match status" value="1"/>
</dbReference>
<keyword evidence="4" id="KW-1185">Reference proteome</keyword>
<evidence type="ECO:0000256" key="2">
    <source>
        <dbReference type="SAM" id="SignalP"/>
    </source>
</evidence>
<protein>
    <submittedName>
        <fullName evidence="3">Extracellular solute-binding protein</fullName>
    </submittedName>
</protein>
<evidence type="ECO:0000313" key="3">
    <source>
        <dbReference type="EMBL" id="NDL55934.1"/>
    </source>
</evidence>
<dbReference type="SUPFAM" id="SSF53850">
    <property type="entry name" value="Periplasmic binding protein-like II"/>
    <property type="match status" value="1"/>
</dbReference>